<dbReference type="Gene3D" id="2.60.40.10">
    <property type="entry name" value="Immunoglobulins"/>
    <property type="match status" value="1"/>
</dbReference>
<evidence type="ECO:0000259" key="8">
    <source>
        <dbReference type="SMART" id="SM01217"/>
    </source>
</evidence>
<evidence type="ECO:0000256" key="4">
    <source>
        <dbReference type="ARBA" id="ARBA00022729"/>
    </source>
</evidence>
<proteinExistence type="inferred from homology"/>
<dbReference type="Pfam" id="PF14310">
    <property type="entry name" value="Fn3-like"/>
    <property type="match status" value="1"/>
</dbReference>
<dbReference type="PROSITE" id="PS00775">
    <property type="entry name" value="GLYCOSYL_HYDROL_F3"/>
    <property type="match status" value="1"/>
</dbReference>
<evidence type="ECO:0000256" key="7">
    <source>
        <dbReference type="RuleBase" id="RU361161"/>
    </source>
</evidence>
<sequence length="754" mass="79515">MVGAVNAAPAKSKAAPAAAPLTEAQVDARVDALMAQMTTEEKVGQLIQYFNFGGTGEQAAPLEKEVAAGRAGSLLFMTDPVQINRMQRIAVEQSRLKIPLLFGFDVIHGLRTVMPVPIAVAASWDPKVAEAGQTVAAAEARAVGIHWAFAPMVDIARDQRWGRMVEGAGEDPFLGSAMAAAQVRGFQGAYLGAPGRIIAGPKHFAGYGASLGGRDYDEVNISDNELWNVYLPPFQAAIEAGAGNIMSAYMGLNGTPASGNRWLLTDVLRGRWGFKGFVVTDAGAARDLSTHGYAADDADAATRALNAGVDMEMGISPGKTAFQHLPEQIAAGKVKMADIDTAVRRVLAAKIRMGLFENPYVDVASATKVLADPAHRDVSRRAAEASFVLLHNAGNLLPLNRTGVKSIAVIGPMADSARDTIGPWVFDVKSAETVTVLAGIKAKLGAGANVAYAPGVSTPKRVNGSFFDEMGLNKQTYVEVDDNAAIAEAVAKAKASDVAVLVLGEPQNMIGEYASRSSLDLPGRQQELLNAVIATGKPVVVLLMSARPLDLKGAKPGALMNIWYPGTQGGTAVANVLFGDAAPAGRLPFSWARSVGQLPMIYSHLTGHQPSTADKHYGDAPSTPLYPFGYGLSYSTFSYANLSVAKGKIAPGESVEVSVDVKNTGTRPADEVAQLYIHQRHGSSARPVRELKGFSRITLAPGEVRKVTFRLSPKELTYWSAAKGAYVQDETVFDLYAGGDSTAPLATTLSVAKN</sequence>
<dbReference type="InterPro" id="IPR051915">
    <property type="entry name" value="Cellulose_Degrad_GH3"/>
</dbReference>
<dbReference type="InterPro" id="IPR013783">
    <property type="entry name" value="Ig-like_fold"/>
</dbReference>
<dbReference type="EMBL" id="JAAAPO010000009">
    <property type="protein sequence ID" value="NBC38135.1"/>
    <property type="molecule type" value="Genomic_DNA"/>
</dbReference>
<dbReference type="InterPro" id="IPR026891">
    <property type="entry name" value="Fn3-like"/>
</dbReference>
<dbReference type="Pfam" id="PF01915">
    <property type="entry name" value="Glyco_hydro_3_C"/>
    <property type="match status" value="1"/>
</dbReference>
<keyword evidence="10" id="KW-1185">Reference proteome</keyword>
<dbReference type="InterPro" id="IPR001764">
    <property type="entry name" value="Glyco_hydro_3_N"/>
</dbReference>
<organism evidence="9 10">
    <name type="scientific">Novosphingobium ovatum</name>
    <dbReference type="NCBI Taxonomy" id="1908523"/>
    <lineage>
        <taxon>Bacteria</taxon>
        <taxon>Pseudomonadati</taxon>
        <taxon>Pseudomonadota</taxon>
        <taxon>Alphaproteobacteria</taxon>
        <taxon>Sphingomonadales</taxon>
        <taxon>Sphingomonadaceae</taxon>
        <taxon>Novosphingobium</taxon>
    </lineage>
</organism>
<comment type="similarity">
    <text evidence="2 7">Belongs to the glycosyl hydrolase 3 family.</text>
</comment>
<dbReference type="SUPFAM" id="SSF51445">
    <property type="entry name" value="(Trans)glycosidases"/>
    <property type="match status" value="1"/>
</dbReference>
<dbReference type="Gene3D" id="3.40.50.1700">
    <property type="entry name" value="Glycoside hydrolase family 3 C-terminal domain"/>
    <property type="match status" value="1"/>
</dbReference>
<evidence type="ECO:0000256" key="3">
    <source>
        <dbReference type="ARBA" id="ARBA00012744"/>
    </source>
</evidence>
<evidence type="ECO:0000256" key="5">
    <source>
        <dbReference type="ARBA" id="ARBA00022801"/>
    </source>
</evidence>
<dbReference type="NCBIfam" id="NF011678">
    <property type="entry name" value="PRK15098.1"/>
    <property type="match status" value="1"/>
</dbReference>
<dbReference type="InterPro" id="IPR002772">
    <property type="entry name" value="Glyco_hydro_3_C"/>
</dbReference>
<dbReference type="SMART" id="SM01217">
    <property type="entry name" value="Fn3_like"/>
    <property type="match status" value="1"/>
</dbReference>
<dbReference type="Gene3D" id="3.20.20.300">
    <property type="entry name" value="Glycoside hydrolase, family 3, N-terminal domain"/>
    <property type="match status" value="1"/>
</dbReference>
<comment type="caution">
    <text evidence="9">The sequence shown here is derived from an EMBL/GenBank/DDBJ whole genome shotgun (WGS) entry which is preliminary data.</text>
</comment>
<evidence type="ECO:0000313" key="9">
    <source>
        <dbReference type="EMBL" id="NBC38135.1"/>
    </source>
</evidence>
<dbReference type="PANTHER" id="PTHR30620:SF16">
    <property type="entry name" value="LYSOSOMAL BETA GLUCOSIDASE"/>
    <property type="match status" value="1"/>
</dbReference>
<dbReference type="EC" id="3.2.1.21" evidence="3"/>
<keyword evidence="4" id="KW-0732">Signal</keyword>
<evidence type="ECO:0000313" key="10">
    <source>
        <dbReference type="Proteomes" id="UP000753724"/>
    </source>
</evidence>
<dbReference type="Pfam" id="PF00933">
    <property type="entry name" value="Glyco_hydro_3"/>
    <property type="match status" value="1"/>
</dbReference>
<keyword evidence="5 7" id="KW-0378">Hydrolase</keyword>
<dbReference type="InterPro" id="IPR017853">
    <property type="entry name" value="GH"/>
</dbReference>
<dbReference type="PANTHER" id="PTHR30620">
    <property type="entry name" value="PERIPLASMIC BETA-GLUCOSIDASE-RELATED"/>
    <property type="match status" value="1"/>
</dbReference>
<evidence type="ECO:0000256" key="6">
    <source>
        <dbReference type="ARBA" id="ARBA00023295"/>
    </source>
</evidence>
<dbReference type="SUPFAM" id="SSF52279">
    <property type="entry name" value="Beta-D-glucan exohydrolase, C-terminal domain"/>
    <property type="match status" value="1"/>
</dbReference>
<gene>
    <name evidence="9" type="primary">bglX</name>
    <name evidence="9" type="ORF">GTZ99_16415</name>
</gene>
<dbReference type="InterPro" id="IPR019800">
    <property type="entry name" value="Glyco_hydro_3_AS"/>
</dbReference>
<comment type="catalytic activity">
    <reaction evidence="1">
        <text>Hydrolysis of terminal, non-reducing beta-D-glucosyl residues with release of beta-D-glucose.</text>
        <dbReference type="EC" id="3.2.1.21"/>
    </reaction>
</comment>
<evidence type="ECO:0000256" key="1">
    <source>
        <dbReference type="ARBA" id="ARBA00000448"/>
    </source>
</evidence>
<dbReference type="InterPro" id="IPR036962">
    <property type="entry name" value="Glyco_hydro_3_N_sf"/>
</dbReference>
<dbReference type="InterPro" id="IPR036881">
    <property type="entry name" value="Glyco_hydro_3_C_sf"/>
</dbReference>
<reference evidence="10" key="1">
    <citation type="submission" date="2020-01" db="EMBL/GenBank/DDBJ databases">
        <title>Sphingomonas sp. strain CSW-10.</title>
        <authorList>
            <person name="Chen W.-M."/>
        </authorList>
    </citation>
    <scope>NUCLEOTIDE SEQUENCE [LARGE SCALE GENOMIC DNA]</scope>
    <source>
        <strain evidence="10">FSY-8</strain>
    </source>
</reference>
<dbReference type="PRINTS" id="PR00133">
    <property type="entry name" value="GLHYDRLASE3"/>
</dbReference>
<dbReference type="Proteomes" id="UP000753724">
    <property type="component" value="Unassembled WGS sequence"/>
</dbReference>
<dbReference type="GO" id="GO:0008422">
    <property type="term" value="F:beta-glucosidase activity"/>
    <property type="evidence" value="ECO:0007669"/>
    <property type="project" value="UniProtKB-EC"/>
</dbReference>
<evidence type="ECO:0000256" key="2">
    <source>
        <dbReference type="ARBA" id="ARBA00005336"/>
    </source>
</evidence>
<feature type="domain" description="Fibronectin type III-like" evidence="8">
    <location>
        <begin position="671"/>
        <end position="741"/>
    </location>
</feature>
<accession>A0ABW9XHW1</accession>
<name>A0ABW9XHW1_9SPHN</name>
<protein>
    <recommendedName>
        <fullName evidence="3">beta-glucosidase</fullName>
        <ecNumber evidence="3">3.2.1.21</ecNumber>
    </recommendedName>
</protein>
<keyword evidence="6 7" id="KW-0326">Glycosidase</keyword>